<keyword evidence="1" id="KW-0472">Membrane</keyword>
<keyword evidence="3" id="KW-1185">Reference proteome</keyword>
<dbReference type="EMBL" id="BAABJP010000004">
    <property type="protein sequence ID" value="GAA5148635.1"/>
    <property type="molecule type" value="Genomic_DNA"/>
</dbReference>
<evidence type="ECO:0000313" key="3">
    <source>
        <dbReference type="Proteomes" id="UP001428817"/>
    </source>
</evidence>
<feature type="transmembrane region" description="Helical" evidence="1">
    <location>
        <begin position="84"/>
        <end position="106"/>
    </location>
</feature>
<organism evidence="2 3">
    <name type="scientific">Pseudonocardia eucalypti</name>
    <dbReference type="NCBI Taxonomy" id="648755"/>
    <lineage>
        <taxon>Bacteria</taxon>
        <taxon>Bacillati</taxon>
        <taxon>Actinomycetota</taxon>
        <taxon>Actinomycetes</taxon>
        <taxon>Pseudonocardiales</taxon>
        <taxon>Pseudonocardiaceae</taxon>
        <taxon>Pseudonocardia</taxon>
    </lineage>
</organism>
<evidence type="ECO:0008006" key="4">
    <source>
        <dbReference type="Google" id="ProtNLM"/>
    </source>
</evidence>
<protein>
    <recommendedName>
        <fullName evidence="4">DUF485 domain-containing protein</fullName>
    </recommendedName>
</protein>
<dbReference type="RefSeq" id="WP_185062699.1">
    <property type="nucleotide sequence ID" value="NZ_BAABJP010000004.1"/>
</dbReference>
<sequence length="119" mass="13509">MSRLRRVAVTSPQTRLAMARHHPGVRRHLPHLAPSDLERARRVHRAQLRRALVAVGLLATLMIGLPALLAGFPELDRVRFAGVPVSWLALGVLPYPLLVLLAWWQLRRAEDVERRRDSP</sequence>
<keyword evidence="1" id="KW-0812">Transmembrane</keyword>
<comment type="caution">
    <text evidence="2">The sequence shown here is derived from an EMBL/GenBank/DDBJ whole genome shotgun (WGS) entry which is preliminary data.</text>
</comment>
<dbReference type="Proteomes" id="UP001428817">
    <property type="component" value="Unassembled WGS sequence"/>
</dbReference>
<gene>
    <name evidence="2" type="ORF">GCM10023321_11200</name>
</gene>
<evidence type="ECO:0000313" key="2">
    <source>
        <dbReference type="EMBL" id="GAA5148635.1"/>
    </source>
</evidence>
<evidence type="ECO:0000256" key="1">
    <source>
        <dbReference type="SAM" id="Phobius"/>
    </source>
</evidence>
<name>A0ABP9PLJ0_9PSEU</name>
<feature type="transmembrane region" description="Helical" evidence="1">
    <location>
        <begin position="51"/>
        <end position="72"/>
    </location>
</feature>
<keyword evidence="1" id="KW-1133">Transmembrane helix</keyword>
<reference evidence="3" key="1">
    <citation type="journal article" date="2019" name="Int. J. Syst. Evol. Microbiol.">
        <title>The Global Catalogue of Microorganisms (GCM) 10K type strain sequencing project: providing services to taxonomists for standard genome sequencing and annotation.</title>
        <authorList>
            <consortium name="The Broad Institute Genomics Platform"/>
            <consortium name="The Broad Institute Genome Sequencing Center for Infectious Disease"/>
            <person name="Wu L."/>
            <person name="Ma J."/>
        </authorList>
    </citation>
    <scope>NUCLEOTIDE SEQUENCE [LARGE SCALE GENOMIC DNA]</scope>
    <source>
        <strain evidence="3">JCM 18303</strain>
    </source>
</reference>
<proteinExistence type="predicted"/>
<accession>A0ABP9PLJ0</accession>